<comment type="caution">
    <text evidence="2">The sequence shown here is derived from an EMBL/GenBank/DDBJ whole genome shotgun (WGS) entry which is preliminary data.</text>
</comment>
<sequence length="104" mass="11234">MAVPTGPATTYDELAAYMAQCAITLASSGRDVQEVMEILRCARDSFEAVRRSSDEDREDAEVQLLRNLALVSQELGPVPERPSSNLIGNVGDGHSPSFLAQVLK</sequence>
<feature type="region of interest" description="Disordered" evidence="1">
    <location>
        <begin position="76"/>
        <end position="95"/>
    </location>
</feature>
<keyword evidence="4" id="KW-1185">Reference proteome</keyword>
<evidence type="ECO:0000313" key="4">
    <source>
        <dbReference type="Proteomes" id="UP001152797"/>
    </source>
</evidence>
<evidence type="ECO:0000313" key="3">
    <source>
        <dbReference type="EMBL" id="CAL1147207.1"/>
    </source>
</evidence>
<dbReference type="EMBL" id="CAMXCT020001880">
    <property type="protein sequence ID" value="CAL1147207.1"/>
    <property type="molecule type" value="Genomic_DNA"/>
</dbReference>
<dbReference type="EMBL" id="CAMXCT030001880">
    <property type="protein sequence ID" value="CAL4781144.1"/>
    <property type="molecule type" value="Genomic_DNA"/>
</dbReference>
<evidence type="ECO:0000256" key="1">
    <source>
        <dbReference type="SAM" id="MobiDB-lite"/>
    </source>
</evidence>
<protein>
    <submittedName>
        <fullName evidence="2">Uncharacterized protein</fullName>
    </submittedName>
</protein>
<name>A0A9P1G1B2_9DINO</name>
<reference evidence="3" key="2">
    <citation type="submission" date="2024-04" db="EMBL/GenBank/DDBJ databases">
        <authorList>
            <person name="Chen Y."/>
            <person name="Shah S."/>
            <person name="Dougan E. K."/>
            <person name="Thang M."/>
            <person name="Chan C."/>
        </authorList>
    </citation>
    <scope>NUCLEOTIDE SEQUENCE [LARGE SCALE GENOMIC DNA]</scope>
</reference>
<gene>
    <name evidence="2" type="ORF">C1SCF055_LOCUS20540</name>
</gene>
<reference evidence="2" key="1">
    <citation type="submission" date="2022-10" db="EMBL/GenBank/DDBJ databases">
        <authorList>
            <person name="Chen Y."/>
            <person name="Dougan E. K."/>
            <person name="Chan C."/>
            <person name="Rhodes N."/>
            <person name="Thang M."/>
        </authorList>
    </citation>
    <scope>NUCLEOTIDE SEQUENCE</scope>
</reference>
<dbReference type="AlphaFoldDB" id="A0A9P1G1B2"/>
<dbReference type="Proteomes" id="UP001152797">
    <property type="component" value="Unassembled WGS sequence"/>
</dbReference>
<organism evidence="2">
    <name type="scientific">Cladocopium goreaui</name>
    <dbReference type="NCBI Taxonomy" id="2562237"/>
    <lineage>
        <taxon>Eukaryota</taxon>
        <taxon>Sar</taxon>
        <taxon>Alveolata</taxon>
        <taxon>Dinophyceae</taxon>
        <taxon>Suessiales</taxon>
        <taxon>Symbiodiniaceae</taxon>
        <taxon>Cladocopium</taxon>
    </lineage>
</organism>
<dbReference type="EMBL" id="CAMXCT010001880">
    <property type="protein sequence ID" value="CAI3993832.1"/>
    <property type="molecule type" value="Genomic_DNA"/>
</dbReference>
<accession>A0A9P1G1B2</accession>
<proteinExistence type="predicted"/>
<evidence type="ECO:0000313" key="2">
    <source>
        <dbReference type="EMBL" id="CAI3993832.1"/>
    </source>
</evidence>